<keyword evidence="4 8" id="KW-0418">Kinase</keyword>
<dbReference type="Proteomes" id="UP001209540">
    <property type="component" value="Unassembled WGS sequence"/>
</dbReference>
<sequence length="950" mass="106736">MYTYPSKQQQYYTAALTGPGSADMPPSLRTTTSRHRGGSESLTPRTSLRSRKERQQQPQKQVRIDTEEEGWDSDSELDQAQVREARLVYRPIPSTSKSTPFYSTLVEPNLSLGEQWPKQSPRGFQKVLPGQKRKIRPTPTPSSNSSPSSASASDQNKMKPLYAMTIGIADTFRRYDPKYHFKGGETNPKRVLTKPDKPAMNDGYDNENCDYILRVNEILGEEKDYQYRVMDILGQGTFGQVVKCVRISTGQLYSVKVIKNKRAYRTQSRMEVEILKQLNNKLGSDEGDHVLQLEHTFNHKNHLCLVFELLSFNLYDLIKQNGFKGLSLNLVRVFALQLLDSLALLKKARIIHCDLKPENVLLKSVKSPTIKVIDFGSACHESSHVYTYIQSRFYRSPEILLGLPYNAAIDMWSLGCIVAELFIGIPLFPGSSEYNQLFRIVEMLGQPPQDMLDKGKSTDQFYNRETLPSGKHIYKMKSREQYGREQRKNELPGKRYLPQTELPALILEYTPKNSFSSRHSHHQQQQNNTNSAASILDEQERQRDLQMRHALINFLEGLLQLNPLKRWSPMEARYHPFITGEPYLEPYNPDIHMKNAMQSHKIVRAKPSPPQQQQQPQHPLDGVMEEDPSENTLRSLEAVASAVVSKRHSNRGATGSSTMPSNSTMASAATGPTRVRAQSLGIPTAPTQIQKLAQDMQAQPIDEQVQSTPNGGGRHVRPHNDNNNNTIPIRVAPRQHRHARSQGNLVGLMSPQGPIREQQQQQQIIDVIEAQQGGGGGSDSNSSLEKHTVYDGSTEVLPPDSTLRKVKIAPKVRVRYGSRDSFRMPDEVHGSKHNNNNSLQGNELLLLQQQPESSSSSSSHHLHHHSISAENTKDGWVMEQHQSSTTMVRPTTGRLAHAGEAAGGLLMMRQQEKGNTSHLSLPSAPFVSNGGKRVAQAIKRRTMMGGSTNM</sequence>
<dbReference type="SMART" id="SM00220">
    <property type="entry name" value="S_TKc"/>
    <property type="match status" value="1"/>
</dbReference>
<evidence type="ECO:0000256" key="5">
    <source>
        <dbReference type="ARBA" id="ARBA00022840"/>
    </source>
</evidence>
<evidence type="ECO:0000313" key="8">
    <source>
        <dbReference type="EMBL" id="KAI9256615.1"/>
    </source>
</evidence>
<evidence type="ECO:0000256" key="1">
    <source>
        <dbReference type="ARBA" id="ARBA00022527"/>
    </source>
</evidence>
<feature type="region of interest" description="Disordered" evidence="6">
    <location>
        <begin position="704"/>
        <end position="727"/>
    </location>
</feature>
<name>A0AAD5K920_9FUNG</name>
<feature type="compositionally biased region" description="Polar residues" evidence="6">
    <location>
        <begin position="651"/>
        <end position="667"/>
    </location>
</feature>
<feature type="compositionally biased region" description="Basic and acidic residues" evidence="6">
    <location>
        <begin position="477"/>
        <end position="493"/>
    </location>
</feature>
<feature type="domain" description="Protein kinase" evidence="7">
    <location>
        <begin position="227"/>
        <end position="578"/>
    </location>
</feature>
<dbReference type="GO" id="GO:0004713">
    <property type="term" value="F:protein tyrosine kinase activity"/>
    <property type="evidence" value="ECO:0007669"/>
    <property type="project" value="TreeGrafter"/>
</dbReference>
<feature type="region of interest" description="Disordered" evidence="6">
    <location>
        <begin position="848"/>
        <end position="874"/>
    </location>
</feature>
<dbReference type="EMBL" id="JAIXMP010000021">
    <property type="protein sequence ID" value="KAI9256615.1"/>
    <property type="molecule type" value="Genomic_DNA"/>
</dbReference>
<accession>A0AAD5K920</accession>
<organism evidence="8 9">
    <name type="scientific">Phascolomyces articulosus</name>
    <dbReference type="NCBI Taxonomy" id="60185"/>
    <lineage>
        <taxon>Eukaryota</taxon>
        <taxon>Fungi</taxon>
        <taxon>Fungi incertae sedis</taxon>
        <taxon>Mucoromycota</taxon>
        <taxon>Mucoromycotina</taxon>
        <taxon>Mucoromycetes</taxon>
        <taxon>Mucorales</taxon>
        <taxon>Lichtheimiaceae</taxon>
        <taxon>Phascolomyces</taxon>
    </lineage>
</organism>
<reference evidence="8" key="1">
    <citation type="journal article" date="2022" name="IScience">
        <title>Evolution of zygomycete secretomes and the origins of terrestrial fungal ecologies.</title>
        <authorList>
            <person name="Chang Y."/>
            <person name="Wang Y."/>
            <person name="Mondo S."/>
            <person name="Ahrendt S."/>
            <person name="Andreopoulos W."/>
            <person name="Barry K."/>
            <person name="Beard J."/>
            <person name="Benny G.L."/>
            <person name="Blankenship S."/>
            <person name="Bonito G."/>
            <person name="Cuomo C."/>
            <person name="Desiro A."/>
            <person name="Gervers K.A."/>
            <person name="Hundley H."/>
            <person name="Kuo A."/>
            <person name="LaButti K."/>
            <person name="Lang B.F."/>
            <person name="Lipzen A."/>
            <person name="O'Donnell K."/>
            <person name="Pangilinan J."/>
            <person name="Reynolds N."/>
            <person name="Sandor L."/>
            <person name="Smith M.E."/>
            <person name="Tsang A."/>
            <person name="Grigoriev I.V."/>
            <person name="Stajich J.E."/>
            <person name="Spatafora J.W."/>
        </authorList>
    </citation>
    <scope>NUCLEOTIDE SEQUENCE</scope>
    <source>
        <strain evidence="8">RSA 2281</strain>
    </source>
</reference>
<keyword evidence="3" id="KW-0547">Nucleotide-binding</keyword>
<keyword evidence="5" id="KW-0067">ATP-binding</keyword>
<dbReference type="GO" id="GO:0005634">
    <property type="term" value="C:nucleus"/>
    <property type="evidence" value="ECO:0007669"/>
    <property type="project" value="TreeGrafter"/>
</dbReference>
<dbReference type="InterPro" id="IPR011009">
    <property type="entry name" value="Kinase-like_dom_sf"/>
</dbReference>
<dbReference type="SUPFAM" id="SSF56112">
    <property type="entry name" value="Protein kinase-like (PK-like)"/>
    <property type="match status" value="1"/>
</dbReference>
<keyword evidence="9" id="KW-1185">Reference proteome</keyword>
<dbReference type="InterPro" id="IPR050494">
    <property type="entry name" value="Ser_Thr_dual-spec_kinase"/>
</dbReference>
<evidence type="ECO:0000256" key="6">
    <source>
        <dbReference type="SAM" id="MobiDB-lite"/>
    </source>
</evidence>
<feature type="compositionally biased region" description="Low complexity" evidence="6">
    <location>
        <begin position="513"/>
        <end position="531"/>
    </location>
</feature>
<keyword evidence="2" id="KW-0808">Transferase</keyword>
<dbReference type="PANTHER" id="PTHR24058:SF17">
    <property type="entry name" value="HOMEODOMAIN INTERACTING PROTEIN KINASE, ISOFORM D"/>
    <property type="match status" value="1"/>
</dbReference>
<feature type="region of interest" description="Disordered" evidence="6">
    <location>
        <begin position="513"/>
        <end position="532"/>
    </location>
</feature>
<gene>
    <name evidence="8" type="ORF">BDA99DRAFT_516902</name>
</gene>
<dbReference type="InterPro" id="IPR008271">
    <property type="entry name" value="Ser/Thr_kinase_AS"/>
</dbReference>
<evidence type="ECO:0000256" key="3">
    <source>
        <dbReference type="ARBA" id="ARBA00022741"/>
    </source>
</evidence>
<dbReference type="InterPro" id="IPR000719">
    <property type="entry name" value="Prot_kinase_dom"/>
</dbReference>
<feature type="compositionally biased region" description="Low complexity" evidence="6">
    <location>
        <begin position="141"/>
        <end position="153"/>
    </location>
</feature>
<dbReference type="GO" id="GO:0005524">
    <property type="term" value="F:ATP binding"/>
    <property type="evidence" value="ECO:0007669"/>
    <property type="project" value="UniProtKB-KW"/>
</dbReference>
<comment type="caution">
    <text evidence="8">The sequence shown here is derived from an EMBL/GenBank/DDBJ whole genome shotgun (WGS) entry which is preliminary data.</text>
</comment>
<feature type="compositionally biased region" description="Low complexity" evidence="6">
    <location>
        <begin position="848"/>
        <end position="859"/>
    </location>
</feature>
<dbReference type="GO" id="GO:0004674">
    <property type="term" value="F:protein serine/threonine kinase activity"/>
    <property type="evidence" value="ECO:0007669"/>
    <property type="project" value="UniProtKB-KW"/>
</dbReference>
<evidence type="ECO:0000256" key="4">
    <source>
        <dbReference type="ARBA" id="ARBA00022777"/>
    </source>
</evidence>
<dbReference type="GO" id="GO:0005737">
    <property type="term" value="C:cytoplasm"/>
    <property type="evidence" value="ECO:0007669"/>
    <property type="project" value="TreeGrafter"/>
</dbReference>
<feature type="region of interest" description="Disordered" evidence="6">
    <location>
        <begin position="604"/>
        <end position="673"/>
    </location>
</feature>
<feature type="compositionally biased region" description="Acidic residues" evidence="6">
    <location>
        <begin position="66"/>
        <end position="77"/>
    </location>
</feature>
<dbReference type="Gene3D" id="1.10.510.10">
    <property type="entry name" value="Transferase(Phosphotransferase) domain 1"/>
    <property type="match status" value="1"/>
</dbReference>
<dbReference type="AlphaFoldDB" id="A0AAD5K920"/>
<dbReference type="PROSITE" id="PS00108">
    <property type="entry name" value="PROTEIN_KINASE_ST"/>
    <property type="match status" value="1"/>
</dbReference>
<protein>
    <submittedName>
        <fullName evidence="8">Kinase-like domain-containing protein</fullName>
    </submittedName>
</protein>
<dbReference type="PANTHER" id="PTHR24058">
    <property type="entry name" value="DUAL SPECIFICITY PROTEIN KINASE"/>
    <property type="match status" value="1"/>
</dbReference>
<feature type="region of interest" description="Disordered" evidence="6">
    <location>
        <begin position="475"/>
        <end position="494"/>
    </location>
</feature>
<dbReference type="Pfam" id="PF00069">
    <property type="entry name" value="Pkinase"/>
    <property type="match status" value="1"/>
</dbReference>
<dbReference type="PROSITE" id="PS50011">
    <property type="entry name" value="PROTEIN_KINASE_DOM"/>
    <property type="match status" value="1"/>
</dbReference>
<evidence type="ECO:0000256" key="2">
    <source>
        <dbReference type="ARBA" id="ARBA00022679"/>
    </source>
</evidence>
<feature type="region of interest" description="Disordered" evidence="6">
    <location>
        <begin position="113"/>
        <end position="157"/>
    </location>
</feature>
<keyword evidence="1" id="KW-0723">Serine/threonine-protein kinase</keyword>
<evidence type="ECO:0000313" key="9">
    <source>
        <dbReference type="Proteomes" id="UP001209540"/>
    </source>
</evidence>
<reference evidence="8" key="2">
    <citation type="submission" date="2023-02" db="EMBL/GenBank/DDBJ databases">
        <authorList>
            <consortium name="DOE Joint Genome Institute"/>
            <person name="Mondo S.J."/>
            <person name="Chang Y."/>
            <person name="Wang Y."/>
            <person name="Ahrendt S."/>
            <person name="Andreopoulos W."/>
            <person name="Barry K."/>
            <person name="Beard J."/>
            <person name="Benny G.L."/>
            <person name="Blankenship S."/>
            <person name="Bonito G."/>
            <person name="Cuomo C."/>
            <person name="Desiro A."/>
            <person name="Gervers K.A."/>
            <person name="Hundley H."/>
            <person name="Kuo A."/>
            <person name="LaButti K."/>
            <person name="Lang B.F."/>
            <person name="Lipzen A."/>
            <person name="O'Donnell K."/>
            <person name="Pangilinan J."/>
            <person name="Reynolds N."/>
            <person name="Sandor L."/>
            <person name="Smith M.W."/>
            <person name="Tsang A."/>
            <person name="Grigoriev I.V."/>
            <person name="Stajich J.E."/>
            <person name="Spatafora J.W."/>
        </authorList>
    </citation>
    <scope>NUCLEOTIDE SEQUENCE</scope>
    <source>
        <strain evidence="8">RSA 2281</strain>
    </source>
</reference>
<feature type="region of interest" description="Disordered" evidence="6">
    <location>
        <begin position="13"/>
        <end position="78"/>
    </location>
</feature>
<dbReference type="Gene3D" id="3.30.200.20">
    <property type="entry name" value="Phosphorylase Kinase, domain 1"/>
    <property type="match status" value="1"/>
</dbReference>
<evidence type="ECO:0000259" key="7">
    <source>
        <dbReference type="PROSITE" id="PS50011"/>
    </source>
</evidence>
<proteinExistence type="predicted"/>